<dbReference type="AlphaFoldDB" id="A0AAN9AR23"/>
<protein>
    <recommendedName>
        <fullName evidence="3">Exostosin GT47 domain-containing protein</fullName>
    </recommendedName>
</protein>
<dbReference type="GO" id="GO:0015012">
    <property type="term" value="P:heparan sulfate proteoglycan biosynthetic process"/>
    <property type="evidence" value="ECO:0007669"/>
    <property type="project" value="UniProtKB-ARBA"/>
</dbReference>
<feature type="transmembrane region" description="Helical" evidence="2">
    <location>
        <begin position="7"/>
        <end position="27"/>
    </location>
</feature>
<comment type="similarity">
    <text evidence="1">Belongs to the glycosyltransferase 47 family.</text>
</comment>
<evidence type="ECO:0000313" key="4">
    <source>
        <dbReference type="EMBL" id="KAK7091452.1"/>
    </source>
</evidence>
<reference evidence="4 5" key="1">
    <citation type="submission" date="2024-02" db="EMBL/GenBank/DDBJ databases">
        <title>Chromosome-scale genome assembly of the rough periwinkle Littorina saxatilis.</title>
        <authorList>
            <person name="De Jode A."/>
            <person name="Faria R."/>
            <person name="Formenti G."/>
            <person name="Sims Y."/>
            <person name="Smith T.P."/>
            <person name="Tracey A."/>
            <person name="Wood J.M.D."/>
            <person name="Zagrodzka Z.B."/>
            <person name="Johannesson K."/>
            <person name="Butlin R.K."/>
            <person name="Leder E.H."/>
        </authorList>
    </citation>
    <scope>NUCLEOTIDE SEQUENCE [LARGE SCALE GENOMIC DNA]</scope>
    <source>
        <strain evidence="4">Snail1</strain>
        <tissue evidence="4">Muscle</tissue>
    </source>
</reference>
<comment type="caution">
    <text evidence="4">The sequence shown here is derived from an EMBL/GenBank/DDBJ whole genome shotgun (WGS) entry which is preliminary data.</text>
</comment>
<name>A0AAN9AR23_9CAEN</name>
<keyword evidence="2" id="KW-0472">Membrane</keyword>
<dbReference type="Pfam" id="PF03016">
    <property type="entry name" value="Exostosin_GT47"/>
    <property type="match status" value="1"/>
</dbReference>
<evidence type="ECO:0000256" key="1">
    <source>
        <dbReference type="ARBA" id="ARBA00010271"/>
    </source>
</evidence>
<dbReference type="GO" id="GO:0005794">
    <property type="term" value="C:Golgi apparatus"/>
    <property type="evidence" value="ECO:0007669"/>
    <property type="project" value="TreeGrafter"/>
</dbReference>
<keyword evidence="5" id="KW-1185">Reference proteome</keyword>
<evidence type="ECO:0000313" key="5">
    <source>
        <dbReference type="Proteomes" id="UP001374579"/>
    </source>
</evidence>
<evidence type="ECO:0000256" key="2">
    <source>
        <dbReference type="SAM" id="Phobius"/>
    </source>
</evidence>
<gene>
    <name evidence="4" type="ORF">V1264_009132</name>
</gene>
<dbReference type="PANTHER" id="PTHR11062:SF129">
    <property type="entry name" value="EXOSTOSIN-1"/>
    <property type="match status" value="1"/>
</dbReference>
<organism evidence="4 5">
    <name type="scientific">Littorina saxatilis</name>
    <dbReference type="NCBI Taxonomy" id="31220"/>
    <lineage>
        <taxon>Eukaryota</taxon>
        <taxon>Metazoa</taxon>
        <taxon>Spiralia</taxon>
        <taxon>Lophotrochozoa</taxon>
        <taxon>Mollusca</taxon>
        <taxon>Gastropoda</taxon>
        <taxon>Caenogastropoda</taxon>
        <taxon>Littorinimorpha</taxon>
        <taxon>Littorinoidea</taxon>
        <taxon>Littorinidae</taxon>
        <taxon>Littorina</taxon>
    </lineage>
</organism>
<accession>A0AAN9AR23</accession>
<feature type="domain" description="Exostosin GT47" evidence="3">
    <location>
        <begin position="125"/>
        <end position="329"/>
    </location>
</feature>
<dbReference type="GO" id="GO:0015020">
    <property type="term" value="F:glucuronosyltransferase activity"/>
    <property type="evidence" value="ECO:0007669"/>
    <property type="project" value="TreeGrafter"/>
</dbReference>
<proteinExistence type="inferred from homology"/>
<dbReference type="InterPro" id="IPR004263">
    <property type="entry name" value="Exostosin"/>
</dbReference>
<dbReference type="Proteomes" id="UP001374579">
    <property type="component" value="Unassembled WGS sequence"/>
</dbReference>
<dbReference type="InterPro" id="IPR040911">
    <property type="entry name" value="Exostosin_GT47"/>
</dbReference>
<keyword evidence="2" id="KW-1133">Transmembrane helix</keyword>
<evidence type="ECO:0000259" key="3">
    <source>
        <dbReference type="Pfam" id="PF03016"/>
    </source>
</evidence>
<keyword evidence="2" id="KW-0812">Transmembrane</keyword>
<dbReference type="GO" id="GO:0008375">
    <property type="term" value="F:acetylglucosaminyltransferase activity"/>
    <property type="evidence" value="ECO:0007669"/>
    <property type="project" value="TreeGrafter"/>
</dbReference>
<dbReference type="PANTHER" id="PTHR11062">
    <property type="entry name" value="EXOSTOSIN HEPARAN SULFATE GLYCOSYLTRANSFERASE -RELATED"/>
    <property type="match status" value="1"/>
</dbReference>
<sequence length="333" mass="38482">MQFKKRFLLVSIICGILLLITYLGGFLHEAYLRRVSQSQRNGKVFSLVTSSSKNLHSYFDEGDYAFAEDLHVSPVQRRQILSQTSSAETTDDHHPLHQQDQKFHHQQRYAKCRMETCFNFTRCARGFKVFVYPRQFRISSSYGKILASLEESRYHTTDPTEACLFIPSIDTLDQDVRSSDHFDVQDKLKNLPYWNNGQNHIIFNQYSGTWPDYVDELGFDVGQAIIAKASFSVEKFRSGFDISFPLFAKDHPLKGGEGGFLQNSLNTIPSYRHYLLAFKGKRYLTGIGSETRNSLYHIHNSKDIILLTTCKHGKGWEKNQDDRCKKDNAEYDK</sequence>
<dbReference type="EMBL" id="JBAMIC010000022">
    <property type="protein sequence ID" value="KAK7091452.1"/>
    <property type="molecule type" value="Genomic_DNA"/>
</dbReference>